<dbReference type="AlphaFoldDB" id="A0A5C1YQI5"/>
<feature type="region of interest" description="Disordered" evidence="1">
    <location>
        <begin position="214"/>
        <end position="297"/>
    </location>
</feature>
<protein>
    <submittedName>
        <fullName evidence="2">DUF2213 domain-containing protein</fullName>
    </submittedName>
</protein>
<dbReference type="OrthoDB" id="7549700at2"/>
<keyword evidence="3" id="KW-1185">Reference proteome</keyword>
<dbReference type="Pfam" id="PF09979">
    <property type="entry name" value="DUF2213"/>
    <property type="match status" value="1"/>
</dbReference>
<evidence type="ECO:0000313" key="2">
    <source>
        <dbReference type="EMBL" id="QEO17845.1"/>
    </source>
</evidence>
<dbReference type="KEGG" id="acek:FLP30_08960"/>
<dbReference type="EMBL" id="CP043506">
    <property type="protein sequence ID" value="QEO17845.1"/>
    <property type="molecule type" value="Genomic_DNA"/>
</dbReference>
<gene>
    <name evidence="2" type="ORF">FLP30_08960</name>
</gene>
<feature type="compositionally biased region" description="Basic and acidic residues" evidence="1">
    <location>
        <begin position="235"/>
        <end position="297"/>
    </location>
</feature>
<dbReference type="Proteomes" id="UP000324536">
    <property type="component" value="Chromosome"/>
</dbReference>
<sequence>MTDTMLALDRSVRRVDADGHLFVERCVLSAAVVSPYYGREIPGAEALGLNPDQIYQLYRDADALRDAAETINGKPILDIHQPINAEDHPREITVGSVINPQFEAPDLIGELSIWDGDAIKAIQDGSKRCVSAGYAYDAVPETGEVNGQPYTLKMVNIRFNHLALVETPRVPTAIIGDSALSPKKETSMAVRVPMSAAAKVAAALKSGRLALDASEEDVKKCMDDDDPALDETPEEKEAREKAEKAAAEKKAADEAAEAEAKKKAEDEAEEERKRNEEAGGRKANAELEGEEKEKKRLEAQDKAIKLAVDAAVQAERSRTSAASEARRLVSPLVGEVHGLDSAPEILRYALKERGVSGLDGVNEAGLKALVQAQIGAMRPDPVMAADSAPAQGSVLSGIATPRKL</sequence>
<accession>A0A5C1YQI5</accession>
<reference evidence="2 3" key="1">
    <citation type="submission" date="2019-09" db="EMBL/GenBank/DDBJ databases">
        <title>Genome sequencing of strain KACC 21233.</title>
        <authorList>
            <person name="Heo J."/>
            <person name="Kim S.-J."/>
            <person name="Kim J.-S."/>
            <person name="Hong S.-B."/>
            <person name="Kwon S.-W."/>
        </authorList>
    </citation>
    <scope>NUCLEOTIDE SEQUENCE [LARGE SCALE GENOMIC DNA]</scope>
    <source>
        <strain evidence="2 3">KACC 21233</strain>
    </source>
</reference>
<organism evidence="2 3">
    <name type="scientific">Acetobacter vaccinii</name>
    <dbReference type="NCBI Taxonomy" id="2592655"/>
    <lineage>
        <taxon>Bacteria</taxon>
        <taxon>Pseudomonadati</taxon>
        <taxon>Pseudomonadota</taxon>
        <taxon>Alphaproteobacteria</taxon>
        <taxon>Acetobacterales</taxon>
        <taxon>Acetobacteraceae</taxon>
        <taxon>Acetobacter</taxon>
    </lineage>
</organism>
<dbReference type="InterPro" id="IPR016913">
    <property type="entry name" value="UCP029215"/>
</dbReference>
<name>A0A5C1YQI5_9PROT</name>
<evidence type="ECO:0000256" key="1">
    <source>
        <dbReference type="SAM" id="MobiDB-lite"/>
    </source>
</evidence>
<feature type="compositionally biased region" description="Acidic residues" evidence="1">
    <location>
        <begin position="223"/>
        <end position="234"/>
    </location>
</feature>
<proteinExistence type="predicted"/>
<evidence type="ECO:0000313" key="3">
    <source>
        <dbReference type="Proteomes" id="UP000324536"/>
    </source>
</evidence>
<dbReference type="RefSeq" id="WP_149279521.1">
    <property type="nucleotide sequence ID" value="NZ_CP043506.1"/>
</dbReference>